<proteinExistence type="inferred from homology"/>
<dbReference type="InterPro" id="IPR001254">
    <property type="entry name" value="Trypsin_dom"/>
</dbReference>
<dbReference type="FunFam" id="2.40.10.10:FF:000068">
    <property type="entry name" value="transmembrane protease serine 2"/>
    <property type="match status" value="1"/>
</dbReference>
<dbReference type="Gene3D" id="2.40.10.10">
    <property type="entry name" value="Trypsin-like serine proteases"/>
    <property type="match status" value="2"/>
</dbReference>
<evidence type="ECO:0000313" key="11">
    <source>
        <dbReference type="EMBL" id="CAD0197585.1"/>
    </source>
</evidence>
<dbReference type="PANTHER" id="PTHR24256">
    <property type="entry name" value="TRYPTASE-RELATED"/>
    <property type="match status" value="1"/>
</dbReference>
<accession>A0A9N8PXY4</accession>
<keyword evidence="8" id="KW-0645">Protease</keyword>
<dbReference type="AlphaFoldDB" id="A0A9N8PXY4"/>
<protein>
    <recommendedName>
        <fullName evidence="10">Peptidase S1 domain-containing protein</fullName>
    </recommendedName>
</protein>
<dbReference type="PROSITE" id="PS50240">
    <property type="entry name" value="TRYPSIN_DOM"/>
    <property type="match status" value="1"/>
</dbReference>
<dbReference type="GO" id="GO:0004252">
    <property type="term" value="F:serine-type endopeptidase activity"/>
    <property type="evidence" value="ECO:0007669"/>
    <property type="project" value="InterPro"/>
</dbReference>
<dbReference type="OrthoDB" id="5565075at2759"/>
<evidence type="ECO:0000256" key="2">
    <source>
        <dbReference type="ARBA" id="ARBA00022656"/>
    </source>
</evidence>
<keyword evidence="8" id="KW-0378">Hydrolase</keyword>
<dbReference type="SMART" id="SM00020">
    <property type="entry name" value="Tryp_SPc"/>
    <property type="match status" value="1"/>
</dbReference>
<evidence type="ECO:0000256" key="7">
    <source>
        <dbReference type="ARBA" id="ARBA00084094"/>
    </source>
</evidence>
<evidence type="ECO:0000256" key="6">
    <source>
        <dbReference type="ARBA" id="ARBA00055534"/>
    </source>
</evidence>
<sequence length="281" mass="30607">MFWKIVAVVIIFGAFVDVINGVPTSVKDKPFIIGGVTAPEAYAPHMAALVFDRITKDIICGGSIISRRLVLTAAHCIEPMIEDNKLIPSFRVIVGTNNWNSGGTVAKVKDYVMHPKWDSKNIKNDIGVVILKRKLKLNDRVAVIPLDFGVVGGCNKAFVTGWGATGPTEVDNVVNLAPIPYELQLLYLHTLSHRHCEKQMTSVAGEVALPIERDIEICTFHSYNHGTCKGDSGSALVKASTGKQIGIVSWGFNCASGAPDVYVRISGFKPFLLPIMRKYGK</sequence>
<dbReference type="GO" id="GO:0006508">
    <property type="term" value="P:proteolysis"/>
    <property type="evidence" value="ECO:0007669"/>
    <property type="project" value="UniProtKB-KW"/>
</dbReference>
<evidence type="ECO:0000256" key="8">
    <source>
        <dbReference type="RuleBase" id="RU363034"/>
    </source>
</evidence>
<keyword evidence="9" id="KW-0732">Signal</keyword>
<keyword evidence="2" id="KW-0800">Toxin</keyword>
<gene>
    <name evidence="11" type="ORF">CINC_LOCUS11865</name>
</gene>
<comment type="function">
    <text evidence="6">Fibrinolytic activity; shows preferential cleavage of Arg-Gly bonds in all three fibrinogen chains. Contact with the caterpillars causes severe bleeding, due the anticoagulant effect of the protein.</text>
</comment>
<evidence type="ECO:0000259" key="10">
    <source>
        <dbReference type="PROSITE" id="PS50240"/>
    </source>
</evidence>
<dbReference type="InterPro" id="IPR009003">
    <property type="entry name" value="Peptidase_S1_PA"/>
</dbReference>
<dbReference type="CDD" id="cd00190">
    <property type="entry name" value="Tryp_SPc"/>
    <property type="match status" value="1"/>
</dbReference>
<keyword evidence="12" id="KW-1185">Reference proteome</keyword>
<dbReference type="GO" id="GO:0090729">
    <property type="term" value="F:toxin activity"/>
    <property type="evidence" value="ECO:0007669"/>
    <property type="project" value="UniProtKB-KW"/>
</dbReference>
<dbReference type="InterPro" id="IPR043504">
    <property type="entry name" value="Peptidase_S1_PA_chymotrypsin"/>
</dbReference>
<evidence type="ECO:0000256" key="4">
    <source>
        <dbReference type="ARBA" id="ARBA00023240"/>
    </source>
</evidence>
<dbReference type="PROSITE" id="PS00135">
    <property type="entry name" value="TRYPSIN_SER"/>
    <property type="match status" value="1"/>
</dbReference>
<reference evidence="11" key="1">
    <citation type="submission" date="2021-12" db="EMBL/GenBank/DDBJ databases">
        <authorList>
            <person name="King R."/>
        </authorList>
    </citation>
    <scope>NUCLEOTIDE SEQUENCE</scope>
</reference>
<comment type="subcellular location">
    <subcellularLocation>
        <location evidence="1">Secreted</location>
        <location evidence="1">Extracellular space</location>
    </subcellularLocation>
</comment>
<dbReference type="Proteomes" id="UP001154114">
    <property type="component" value="Chromosome 7"/>
</dbReference>
<dbReference type="GO" id="GO:0005576">
    <property type="term" value="C:extracellular region"/>
    <property type="evidence" value="ECO:0007669"/>
    <property type="project" value="UniProtKB-SubCell"/>
</dbReference>
<keyword evidence="3" id="KW-1015">Disulfide bond</keyword>
<dbReference type="InterPro" id="IPR051487">
    <property type="entry name" value="Ser/Thr_Proteases_Immune/Dev"/>
</dbReference>
<name>A0A9N8PXY4_CHRIL</name>
<feature type="chain" id="PRO_5040361529" description="Peptidase S1 domain-containing protein" evidence="9">
    <location>
        <begin position="22"/>
        <end position="281"/>
    </location>
</feature>
<evidence type="ECO:0000256" key="5">
    <source>
        <dbReference type="ARBA" id="ARBA00024195"/>
    </source>
</evidence>
<feature type="signal peptide" evidence="9">
    <location>
        <begin position="1"/>
        <end position="21"/>
    </location>
</feature>
<organism evidence="11 12">
    <name type="scientific">Chrysodeixis includens</name>
    <name type="common">Soybean looper</name>
    <name type="synonym">Pseudoplusia includens</name>
    <dbReference type="NCBI Taxonomy" id="689277"/>
    <lineage>
        <taxon>Eukaryota</taxon>
        <taxon>Metazoa</taxon>
        <taxon>Ecdysozoa</taxon>
        <taxon>Arthropoda</taxon>
        <taxon>Hexapoda</taxon>
        <taxon>Insecta</taxon>
        <taxon>Pterygota</taxon>
        <taxon>Neoptera</taxon>
        <taxon>Endopterygota</taxon>
        <taxon>Lepidoptera</taxon>
        <taxon>Glossata</taxon>
        <taxon>Ditrysia</taxon>
        <taxon>Noctuoidea</taxon>
        <taxon>Noctuidae</taxon>
        <taxon>Plusiinae</taxon>
        <taxon>Chrysodeixis</taxon>
    </lineage>
</organism>
<evidence type="ECO:0000256" key="3">
    <source>
        <dbReference type="ARBA" id="ARBA00023157"/>
    </source>
</evidence>
<evidence type="ECO:0000256" key="9">
    <source>
        <dbReference type="SAM" id="SignalP"/>
    </source>
</evidence>
<dbReference type="InterPro" id="IPR001314">
    <property type="entry name" value="Peptidase_S1A"/>
</dbReference>
<keyword evidence="8" id="KW-0720">Serine protease</keyword>
<keyword evidence="4" id="KW-1199">Hemostasis impairing toxin</keyword>
<feature type="domain" description="Peptidase S1" evidence="10">
    <location>
        <begin position="32"/>
        <end position="277"/>
    </location>
</feature>
<dbReference type="EMBL" id="LR824010">
    <property type="protein sequence ID" value="CAD0197585.1"/>
    <property type="molecule type" value="Genomic_DNA"/>
</dbReference>
<keyword evidence="7" id="KW-1205">Fibrinolytic toxin</keyword>
<evidence type="ECO:0000313" key="12">
    <source>
        <dbReference type="Proteomes" id="UP001154114"/>
    </source>
</evidence>
<dbReference type="InterPro" id="IPR033116">
    <property type="entry name" value="TRYPSIN_SER"/>
</dbReference>
<comment type="similarity">
    <text evidence="5">Belongs to the peptidase S1 family. CLIP subfamily.</text>
</comment>
<dbReference type="PROSITE" id="PS00134">
    <property type="entry name" value="TRYPSIN_HIS"/>
    <property type="match status" value="1"/>
</dbReference>
<dbReference type="InterPro" id="IPR018114">
    <property type="entry name" value="TRYPSIN_HIS"/>
</dbReference>
<dbReference type="PRINTS" id="PR00722">
    <property type="entry name" value="CHYMOTRYPSIN"/>
</dbReference>
<evidence type="ECO:0000256" key="1">
    <source>
        <dbReference type="ARBA" id="ARBA00004239"/>
    </source>
</evidence>
<dbReference type="Pfam" id="PF00089">
    <property type="entry name" value="Trypsin"/>
    <property type="match status" value="1"/>
</dbReference>
<dbReference type="SUPFAM" id="SSF50494">
    <property type="entry name" value="Trypsin-like serine proteases"/>
    <property type="match status" value="1"/>
</dbReference>